<reference evidence="3 4" key="1">
    <citation type="submission" date="2019-07" db="EMBL/GenBank/DDBJ databases">
        <title>The pathways for chlorine oxyanion respiration interact through the shared metabolite chlorate.</title>
        <authorList>
            <person name="Barnum T.P."/>
            <person name="Cheng Y."/>
            <person name="Hill K.A."/>
            <person name="Lucas L.N."/>
            <person name="Carlson H.K."/>
            <person name="Coates J.D."/>
        </authorList>
    </citation>
    <scope>NUCLEOTIDE SEQUENCE [LARGE SCALE GENOMIC DNA]</scope>
    <source>
        <strain evidence="3 4">SFB-1</strain>
    </source>
</reference>
<dbReference type="EMBL" id="VMNI01000022">
    <property type="protein sequence ID" value="TVO72034.1"/>
    <property type="molecule type" value="Genomic_DNA"/>
</dbReference>
<proteinExistence type="predicted"/>
<name>A0A557S3N6_9RHOO</name>
<evidence type="ECO:0000313" key="4">
    <source>
        <dbReference type="Proteomes" id="UP000318349"/>
    </source>
</evidence>
<feature type="chain" id="PRO_5021842266" evidence="2">
    <location>
        <begin position="18"/>
        <end position="159"/>
    </location>
</feature>
<dbReference type="Proteomes" id="UP000318349">
    <property type="component" value="Unassembled WGS sequence"/>
</dbReference>
<feature type="signal peptide" evidence="2">
    <location>
        <begin position="1"/>
        <end position="17"/>
    </location>
</feature>
<feature type="region of interest" description="Disordered" evidence="1">
    <location>
        <begin position="60"/>
        <end position="87"/>
    </location>
</feature>
<organism evidence="3 4">
    <name type="scientific">Denitromonas halophila</name>
    <dbReference type="NCBI Taxonomy" id="1629404"/>
    <lineage>
        <taxon>Bacteria</taxon>
        <taxon>Pseudomonadati</taxon>
        <taxon>Pseudomonadota</taxon>
        <taxon>Betaproteobacteria</taxon>
        <taxon>Rhodocyclales</taxon>
        <taxon>Zoogloeaceae</taxon>
        <taxon>Denitromonas</taxon>
    </lineage>
</organism>
<sequence length="159" mass="16302">MGQVPPLVLLLSGSLLAGCEPAPNTEPVQAPVEERADPALRDAGVAAREALEKAGEALKKLGEAATGKAEETLPEPPEMTQPDAPVEERTLVPIDLAGDGPIDEVRDSGAATAEAAARFLDATRKAAAKVKEAGKGVVEAMRDDAPEDAPADAADHVVK</sequence>
<gene>
    <name evidence="3" type="ORF">FHP89_19460</name>
</gene>
<keyword evidence="2" id="KW-0732">Signal</keyword>
<accession>A0A557S3N6</accession>
<evidence type="ECO:0000256" key="2">
    <source>
        <dbReference type="SAM" id="SignalP"/>
    </source>
</evidence>
<evidence type="ECO:0000256" key="1">
    <source>
        <dbReference type="SAM" id="MobiDB-lite"/>
    </source>
</evidence>
<evidence type="ECO:0000313" key="3">
    <source>
        <dbReference type="EMBL" id="TVO72034.1"/>
    </source>
</evidence>
<comment type="caution">
    <text evidence="3">The sequence shown here is derived from an EMBL/GenBank/DDBJ whole genome shotgun (WGS) entry which is preliminary data.</text>
</comment>
<protein>
    <submittedName>
        <fullName evidence="3">Uncharacterized protein</fullName>
    </submittedName>
</protein>
<dbReference type="AlphaFoldDB" id="A0A557S3N6"/>
<feature type="region of interest" description="Disordered" evidence="1">
    <location>
        <begin position="139"/>
        <end position="159"/>
    </location>
</feature>